<reference evidence="2 3" key="1">
    <citation type="journal article" date="2014" name="Genome Announc.">
        <title>Draft Genome Sequence of Petroleum Oil-Degrading Marine Bacterium Pseudomonas taeanensis Strain MS-3, Isolated from a Crude Oil-Contaminated Seashore.</title>
        <authorList>
            <person name="Lee S.Y."/>
            <person name="Kim S.H."/>
            <person name="Lee D.G."/>
            <person name="Shin S."/>
            <person name="Yun S.H."/>
            <person name="Choi C.W."/>
            <person name="Chung Y.H."/>
            <person name="Choi J.S."/>
            <person name="Kahng H.Y."/>
            <person name="Kim S.I."/>
        </authorList>
    </citation>
    <scope>NUCLEOTIDE SEQUENCE [LARGE SCALE GENOMIC DNA]</scope>
    <source>
        <strain evidence="2 3">MS-3</strain>
    </source>
</reference>
<proteinExistence type="predicted"/>
<dbReference type="Proteomes" id="UP000030063">
    <property type="component" value="Unassembled WGS sequence"/>
</dbReference>
<evidence type="ECO:0000256" key="1">
    <source>
        <dbReference type="SAM" id="Phobius"/>
    </source>
</evidence>
<dbReference type="OrthoDB" id="9801221at2"/>
<keyword evidence="3" id="KW-1185">Reference proteome</keyword>
<keyword evidence="1" id="KW-0812">Transmembrane</keyword>
<sequence>MQCPKCHQPRQAQRPDCPHCGIYFSKYAQFLERQAAAAQAVIDGTADNESGVSRLWRYLLTPPDAGSGLWYGRAALWVLFVLWGGHFILQDIPSLAAAPSFLHNVDLVFHEAGHVLFGVFGSFIGSLGGSLGQLLMPLICAIALLRQRDTFGASLCLWWVGQNCLDIAPYMADARAGQLPLLGGNFGHSAPYGFHDWEYLLSETGLLAHDQGLALLCLNLGRLLMLLGLIWAGYLLWRSRPQLSHATD</sequence>
<dbReference type="AlphaFoldDB" id="A0A0A1YNK6"/>
<evidence type="ECO:0000313" key="2">
    <source>
        <dbReference type="EMBL" id="KFX70538.1"/>
    </source>
</evidence>
<dbReference type="EMBL" id="AWSQ01000001">
    <property type="protein sequence ID" value="KFX70538.1"/>
    <property type="molecule type" value="Genomic_DNA"/>
</dbReference>
<evidence type="ECO:0008006" key="4">
    <source>
        <dbReference type="Google" id="ProtNLM"/>
    </source>
</evidence>
<keyword evidence="1" id="KW-0472">Membrane</keyword>
<evidence type="ECO:0000313" key="3">
    <source>
        <dbReference type="Proteomes" id="UP000030063"/>
    </source>
</evidence>
<organism evidence="2 3">
    <name type="scientific">Pseudomonas taeanensis MS-3</name>
    <dbReference type="NCBI Taxonomy" id="1395571"/>
    <lineage>
        <taxon>Bacteria</taxon>
        <taxon>Pseudomonadati</taxon>
        <taxon>Pseudomonadota</taxon>
        <taxon>Gammaproteobacteria</taxon>
        <taxon>Pseudomonadales</taxon>
        <taxon>Pseudomonadaceae</taxon>
        <taxon>Pseudomonas</taxon>
    </lineage>
</organism>
<feature type="transmembrane region" description="Helical" evidence="1">
    <location>
        <begin position="74"/>
        <end position="92"/>
    </location>
</feature>
<comment type="caution">
    <text evidence="2">The sequence shown here is derived from an EMBL/GenBank/DDBJ whole genome shotgun (WGS) entry which is preliminary data.</text>
</comment>
<name>A0A0A1YNK6_9PSED</name>
<gene>
    <name evidence="2" type="ORF">TMS3_0100940</name>
</gene>
<dbReference type="STRING" id="1395571.TMS3_0100940"/>
<accession>A0A0A1YNK6</accession>
<feature type="transmembrane region" description="Helical" evidence="1">
    <location>
        <begin position="112"/>
        <end position="145"/>
    </location>
</feature>
<keyword evidence="1" id="KW-1133">Transmembrane helix</keyword>
<feature type="transmembrane region" description="Helical" evidence="1">
    <location>
        <begin position="213"/>
        <end position="237"/>
    </location>
</feature>
<dbReference type="eggNOG" id="ENOG502ZC4V">
    <property type="taxonomic scope" value="Bacteria"/>
</dbReference>
<protein>
    <recommendedName>
        <fullName evidence="4">Zinc ribbon domain-containing protein</fullName>
    </recommendedName>
</protein>